<keyword evidence="7" id="KW-1185">Reference proteome</keyword>
<reference evidence="8" key="1">
    <citation type="submission" date="2025-08" db="UniProtKB">
        <authorList>
            <consortium name="RefSeq"/>
        </authorList>
    </citation>
    <scope>IDENTIFICATION</scope>
    <source>
        <tissue evidence="8">Whole larvae</tissue>
    </source>
</reference>
<protein>
    <recommendedName>
        <fullName evidence="4">Ribonuclease H1</fullName>
        <shortName evidence="4">RNase H1</shortName>
        <ecNumber evidence="4">3.1.26.4</ecNumber>
    </recommendedName>
</protein>
<dbReference type="PANTHER" id="PTHR10642:SF31">
    <property type="entry name" value="RIBONUCLEASE H1"/>
    <property type="match status" value="1"/>
</dbReference>
<dbReference type="InterPro" id="IPR012337">
    <property type="entry name" value="RNaseH-like_sf"/>
</dbReference>
<keyword evidence="4" id="KW-0479">Metal-binding</keyword>
<keyword evidence="4" id="KW-0378">Hydrolase</keyword>
<dbReference type="InterPro" id="IPR009027">
    <property type="entry name" value="Ribosomal_bL9/RNase_H1_N"/>
</dbReference>
<dbReference type="InterPro" id="IPR002156">
    <property type="entry name" value="RNaseH_domain"/>
</dbReference>
<dbReference type="FunCoup" id="A0A6J1X3U9">
    <property type="interactions" value="1472"/>
</dbReference>
<dbReference type="InterPro" id="IPR017067">
    <property type="entry name" value="RNase_H1_euk"/>
</dbReference>
<feature type="compositionally biased region" description="Polar residues" evidence="5">
    <location>
        <begin position="130"/>
        <end position="146"/>
    </location>
</feature>
<dbReference type="PROSITE" id="PS50879">
    <property type="entry name" value="RNASE_H_1"/>
    <property type="match status" value="1"/>
</dbReference>
<feature type="domain" description="RNase H type-1" evidence="6">
    <location>
        <begin position="212"/>
        <end position="358"/>
    </location>
</feature>
<proteinExistence type="inferred from homology"/>
<evidence type="ECO:0000256" key="1">
    <source>
        <dbReference type="ARBA" id="ARBA00001946"/>
    </source>
</evidence>
<evidence type="ECO:0000256" key="4">
    <source>
        <dbReference type="PIRNR" id="PIRNR036852"/>
    </source>
</evidence>
<evidence type="ECO:0000259" key="6">
    <source>
        <dbReference type="PROSITE" id="PS50879"/>
    </source>
</evidence>
<keyword evidence="4" id="KW-0255">Endonuclease</keyword>
<evidence type="ECO:0000256" key="3">
    <source>
        <dbReference type="ARBA" id="ARBA00022842"/>
    </source>
</evidence>
<comment type="function">
    <text evidence="4">Endonuclease that specifically degrades the RNA of RNA-DNA hybrids.</text>
</comment>
<accession>A0A6J1X3U9</accession>
<comment type="cofactor">
    <cofactor evidence="1 4">
        <name>Mg(2+)</name>
        <dbReference type="ChEBI" id="CHEBI:18420"/>
    </cofactor>
</comment>
<evidence type="ECO:0000256" key="2">
    <source>
        <dbReference type="ARBA" id="ARBA00005300"/>
    </source>
</evidence>
<dbReference type="PANTHER" id="PTHR10642">
    <property type="entry name" value="RIBONUCLEASE H1"/>
    <property type="match status" value="1"/>
</dbReference>
<dbReference type="Gene3D" id="3.30.420.10">
    <property type="entry name" value="Ribonuclease H-like superfamily/Ribonuclease H"/>
    <property type="match status" value="1"/>
</dbReference>
<dbReference type="GeneID" id="113522664"/>
<dbReference type="SUPFAM" id="SSF53098">
    <property type="entry name" value="Ribonuclease H-like"/>
    <property type="match status" value="1"/>
</dbReference>
<dbReference type="InterPro" id="IPR050092">
    <property type="entry name" value="RNase_H"/>
</dbReference>
<evidence type="ECO:0000313" key="7">
    <source>
        <dbReference type="Proteomes" id="UP001652740"/>
    </source>
</evidence>
<dbReference type="GO" id="GO:0004523">
    <property type="term" value="F:RNA-DNA hybrid ribonuclease activity"/>
    <property type="evidence" value="ECO:0007669"/>
    <property type="project" value="UniProtKB-UniRule"/>
</dbReference>
<evidence type="ECO:0000313" key="8">
    <source>
        <dbReference type="RefSeq" id="XP_026764227.2"/>
    </source>
</evidence>
<dbReference type="Gene3D" id="3.40.970.10">
    <property type="entry name" value="Ribonuclease H1, N-terminal domain"/>
    <property type="match status" value="1"/>
</dbReference>
<dbReference type="AlphaFoldDB" id="A0A6J1X3U9"/>
<dbReference type="CDD" id="cd09280">
    <property type="entry name" value="RNase_HI_eukaryote_like"/>
    <property type="match status" value="1"/>
</dbReference>
<dbReference type="InterPro" id="IPR037056">
    <property type="entry name" value="RNase_H1_N_sf"/>
</dbReference>
<dbReference type="InterPro" id="IPR036397">
    <property type="entry name" value="RNaseH_sf"/>
</dbReference>
<dbReference type="GO" id="GO:0043137">
    <property type="term" value="P:DNA replication, removal of RNA primer"/>
    <property type="evidence" value="ECO:0007669"/>
    <property type="project" value="TreeGrafter"/>
</dbReference>
<dbReference type="SUPFAM" id="SSF55658">
    <property type="entry name" value="L9 N-domain-like"/>
    <property type="match status" value="1"/>
</dbReference>
<dbReference type="InterPro" id="IPR011320">
    <property type="entry name" value="RNase_H1_N"/>
</dbReference>
<dbReference type="EC" id="3.1.26.4" evidence="4"/>
<gene>
    <name evidence="8" type="primary">LOC113522664</name>
</gene>
<comment type="catalytic activity">
    <reaction evidence="4">
        <text>Endonucleolytic cleavage to 5'-phosphomonoester.</text>
        <dbReference type="EC" id="3.1.26.4"/>
    </reaction>
</comment>
<dbReference type="PIRSF" id="PIRSF036852">
    <property type="entry name" value="Ribonuclease_H1_euk"/>
    <property type="match status" value="1"/>
</dbReference>
<name>A0A6J1X3U9_GALME</name>
<dbReference type="KEGG" id="gmw:113522664"/>
<organism evidence="7 8">
    <name type="scientific">Galleria mellonella</name>
    <name type="common">Greater wax moth</name>
    <dbReference type="NCBI Taxonomy" id="7137"/>
    <lineage>
        <taxon>Eukaryota</taxon>
        <taxon>Metazoa</taxon>
        <taxon>Ecdysozoa</taxon>
        <taxon>Arthropoda</taxon>
        <taxon>Hexapoda</taxon>
        <taxon>Insecta</taxon>
        <taxon>Pterygota</taxon>
        <taxon>Neoptera</taxon>
        <taxon>Endopterygota</taxon>
        <taxon>Lepidoptera</taxon>
        <taxon>Glossata</taxon>
        <taxon>Ditrysia</taxon>
        <taxon>Pyraloidea</taxon>
        <taxon>Pyralidae</taxon>
        <taxon>Galleriinae</taxon>
        <taxon>Galleria</taxon>
    </lineage>
</organism>
<dbReference type="RefSeq" id="XP_026764227.2">
    <property type="nucleotide sequence ID" value="XM_026908426.3"/>
</dbReference>
<keyword evidence="3 4" id="KW-0460">Magnesium</keyword>
<evidence type="ECO:0000256" key="5">
    <source>
        <dbReference type="SAM" id="MobiDB-lite"/>
    </source>
</evidence>
<dbReference type="GO" id="GO:0003676">
    <property type="term" value="F:nucleic acid binding"/>
    <property type="evidence" value="ECO:0007669"/>
    <property type="project" value="UniProtKB-UniRule"/>
</dbReference>
<dbReference type="Pfam" id="PF01693">
    <property type="entry name" value="Cauli_VI"/>
    <property type="match status" value="1"/>
</dbReference>
<dbReference type="Pfam" id="PF00075">
    <property type="entry name" value="RNase_H"/>
    <property type="match status" value="1"/>
</dbReference>
<comment type="similarity">
    <text evidence="2 4">Belongs to the RNase H family.</text>
</comment>
<feature type="region of interest" description="Disordered" evidence="5">
    <location>
        <begin position="74"/>
        <end position="154"/>
    </location>
</feature>
<keyword evidence="4" id="KW-0540">Nuclease</keyword>
<feature type="compositionally biased region" description="Basic and acidic residues" evidence="5">
    <location>
        <begin position="109"/>
        <end position="119"/>
    </location>
</feature>
<dbReference type="Proteomes" id="UP001652740">
    <property type="component" value="Unplaced"/>
</dbReference>
<dbReference type="GO" id="GO:0000287">
    <property type="term" value="F:magnesium ion binding"/>
    <property type="evidence" value="ECO:0007669"/>
    <property type="project" value="UniProtKB-UniRule"/>
</dbReference>
<dbReference type="InParanoid" id="A0A6J1X3U9"/>
<feature type="compositionally biased region" description="Polar residues" evidence="5">
    <location>
        <begin position="79"/>
        <end position="108"/>
    </location>
</feature>
<sequence length="362" mass="40625">MWRVVFQKNIVLTKINDNLIKLAKMPFYAVAKGRTTGIFMTWGDCETQVKGFPGARYKKFNTVVEAQSFIEAEGGKQTVPKTKQSYTEKYSAPNNSKNNLKRSFTTSSSDKKNHGDYNREINITPEIEQPSANSESQSDQDYSQTFTDEDSGDDINTMLIKQLDDVEKRIKGFERGVDKIIKNSSRKTILIKPPEPKRSRKSRNNYEFEEDNEGFVHVYTDGACSANGRNGARAGIGVYFGEGHPLNTSAPVSGRATNNCGEIQAATKAIQLALQNGVKKLAINTDSQFLINSVTKWMPGWKSKGWKLRSGEPVKNEKDFKDLDKIQNKLQIKWNYVEAHRGVHGNEMADQLAKAGAAMYNK</sequence>